<evidence type="ECO:0000259" key="13">
    <source>
        <dbReference type="PROSITE" id="PS50994"/>
    </source>
</evidence>
<dbReference type="InterPro" id="IPR013103">
    <property type="entry name" value="RVT_2"/>
</dbReference>
<keyword evidence="5" id="KW-0460">Magnesium</keyword>
<feature type="coiled-coil region" evidence="11">
    <location>
        <begin position="109"/>
        <end position="178"/>
    </location>
</feature>
<dbReference type="SUPFAM" id="SSF53098">
    <property type="entry name" value="Ribonuclease H-like"/>
    <property type="match status" value="1"/>
</dbReference>
<dbReference type="Pfam" id="PF00665">
    <property type="entry name" value="rve"/>
    <property type="match status" value="1"/>
</dbReference>
<keyword evidence="15" id="KW-1185">Reference proteome</keyword>
<dbReference type="PANTHER" id="PTHR42648">
    <property type="entry name" value="TRANSPOSASE, PUTATIVE-RELATED"/>
    <property type="match status" value="1"/>
</dbReference>
<reference evidence="14" key="2">
    <citation type="submission" date="2022-01" db="EMBL/GenBank/DDBJ databases">
        <authorList>
            <person name="Yamashiro T."/>
            <person name="Shiraishi A."/>
            <person name="Satake H."/>
            <person name="Nakayama K."/>
        </authorList>
    </citation>
    <scope>NUCLEOTIDE SEQUENCE</scope>
</reference>
<evidence type="ECO:0000256" key="1">
    <source>
        <dbReference type="ARBA" id="ARBA00022722"/>
    </source>
</evidence>
<dbReference type="Pfam" id="PF07727">
    <property type="entry name" value="RVT_2"/>
    <property type="match status" value="1"/>
</dbReference>
<feature type="coiled-coil region" evidence="11">
    <location>
        <begin position="231"/>
        <end position="300"/>
    </location>
</feature>
<reference evidence="14" key="1">
    <citation type="journal article" date="2022" name="Int. J. Mol. Sci.">
        <title>Draft Genome of Tanacetum Coccineum: Genomic Comparison of Closely Related Tanacetum-Family Plants.</title>
        <authorList>
            <person name="Yamashiro T."/>
            <person name="Shiraishi A."/>
            <person name="Nakayama K."/>
            <person name="Satake H."/>
        </authorList>
    </citation>
    <scope>NUCLEOTIDE SEQUENCE</scope>
</reference>
<keyword evidence="8" id="KW-0808">Transferase</keyword>
<sequence length="1420" mass="163295">MVFMAKMENVLSDSEESSSSAEETIAEVSYYTSDFESESEYETSEYYDNSTNYGLFVNNDDDQEIFHDAIESASENFNENHIVSQTDHDQSEVDHNDSEDKDHLVDKLIKKFNHKIAKCQKRIEKANQQSKDLENQNKDLQDKYDVLKNQVNTFEEKNNEFNEQIKVLNETNVDLLAQTEVLQEQLKVKHVVIDTHTECQAQYAKLEEERYQYMIRYSALCDNDKQHRKKIDEQEILFDKMSRQLVEMNNNVLRLQEKILEKETKISELEECVRNKDLEIEKCLERLNDCENKLHKIRQTRQTIHMIMPSKDKMYNGKKGIGFENPSYFCKAKDLRPSLYDERVIGLGYTLMFLTHSDEALEIEKFKRARENKIEFAYDYGNLNASYVNEKINFLDDYFQEIINPDFEKIDSPFQQTSSLKPYVPTVILEKIIIDLEDEVVSLLEKEKENLEIIESLKSKGSESSENAISESENQSENDCHVVEKGCDNLENSKVIAPGMFKINVSQSVSPISAYKTSCASNNVENKTKRKRRKRTSSKQNDKQVNNDVLRANRDFVHFSDLDTLSSVRRPKHSGVIWKKKGSSNTSNVDLSSVSHSKLNKDVKRYSRKDLLSCNNSHHVDTRSAYACNDAMNVSCNSRLYASCDVNDLFVFDDVSIRKSQVSKMPFRKKPRDSLNVHSRSNSNKSLPRTVFRWLPKMQPLAEPVAKWIPKVKRQIDKISKTPNSSGPIFKWFLGTVRFGNNDFAVIAGYGDVVIGSMTVKKVYYVEDGVDLLTGDRSSNLYTISLNEITSNSSACLLEKASSSQSWLWHQRLSHLNFATINNLVKNNLVRGLPKMKFEKDHLCSACEQGKIHRKYHKSKTAFASHKPLYLLHMDLCGPMRIESINGKRYVLVIVDDYSRYTWVFFLHSKDEASEVIISFIKKTQVNLQLQVQRVRTDNGTEFKNKTLAKFFDEVGISQQFSAARTPQQNGVVERRNRTLVEAARTICYLLNDYDDVGKLKAKGDIGVFVGYSKESAAFRIYNKRTRKIHESVNVNFDEISEMASKQFKESSSSSLNDDVQQSSEEVWILQPNNQSISNNMVPNVNEASLSHNVFDERLEDAYFDASSYKEEQLANSCLFACLLSSIEPANVAEALKDADWDIVNKKIDYDETFAPVARIEAIRLFLAYAAHKDFTVFQMDVKTAFLNGILKEEVYVGQPLGFVSKQYPDHVYALDKALMMGEMKFFLGLQVNQFSNGIFINQSKYILDILKRFGMENCDTVPTPMVEQAKLKLDLVGKPVDHTDYRSDKLVCWSSKKQNCVSISTAESEYVAVSGCCAQVLWMRTQLTDYGFFFDKVPIYCDSKSAIAISCNPVQHTRTKHIDVRLTMMALYNSVRNRTFIDGCVTTFQYMHTRAFKEKEGVRFKRASIFEKEEKSSLT</sequence>
<dbReference type="Proteomes" id="UP001151760">
    <property type="component" value="Unassembled WGS sequence"/>
</dbReference>
<dbReference type="CDD" id="cd09272">
    <property type="entry name" value="RNase_HI_RT_Ty1"/>
    <property type="match status" value="1"/>
</dbReference>
<keyword evidence="8" id="KW-0239">DNA-directed DNA polymerase</keyword>
<keyword evidence="11" id="KW-0175">Coiled coil</keyword>
<evidence type="ECO:0000313" key="15">
    <source>
        <dbReference type="Proteomes" id="UP001151760"/>
    </source>
</evidence>
<proteinExistence type="predicted"/>
<keyword evidence="6" id="KW-0229">DNA integration</keyword>
<comment type="caution">
    <text evidence="14">The sequence shown here is derived from an EMBL/GenBank/DDBJ whole genome shotgun (WGS) entry which is preliminary data.</text>
</comment>
<keyword evidence="2" id="KW-0479">Metal-binding</keyword>
<dbReference type="InterPro" id="IPR025724">
    <property type="entry name" value="GAG-pre-integrase_dom"/>
</dbReference>
<gene>
    <name evidence="14" type="ORF">Tco_1044993</name>
</gene>
<evidence type="ECO:0000256" key="11">
    <source>
        <dbReference type="SAM" id="Coils"/>
    </source>
</evidence>
<accession>A0ABQ5GRH1</accession>
<evidence type="ECO:0000256" key="12">
    <source>
        <dbReference type="SAM" id="MobiDB-lite"/>
    </source>
</evidence>
<evidence type="ECO:0000256" key="4">
    <source>
        <dbReference type="ARBA" id="ARBA00022801"/>
    </source>
</evidence>
<keyword evidence="10" id="KW-0511">Multifunctional enzyme</keyword>
<keyword evidence="7" id="KW-0695">RNA-directed DNA polymerase</keyword>
<feature type="compositionally biased region" description="Basic residues" evidence="12">
    <location>
        <begin position="528"/>
        <end position="537"/>
    </location>
</feature>
<evidence type="ECO:0000256" key="8">
    <source>
        <dbReference type="ARBA" id="ARBA00022932"/>
    </source>
</evidence>
<evidence type="ECO:0000256" key="3">
    <source>
        <dbReference type="ARBA" id="ARBA00022759"/>
    </source>
</evidence>
<evidence type="ECO:0000256" key="5">
    <source>
        <dbReference type="ARBA" id="ARBA00022842"/>
    </source>
</evidence>
<dbReference type="InterPro" id="IPR057670">
    <property type="entry name" value="SH3_retrovirus"/>
</dbReference>
<evidence type="ECO:0000256" key="6">
    <source>
        <dbReference type="ARBA" id="ARBA00022908"/>
    </source>
</evidence>
<feature type="domain" description="Integrase catalytic" evidence="13">
    <location>
        <begin position="864"/>
        <end position="982"/>
    </location>
</feature>
<dbReference type="PANTHER" id="PTHR42648:SF11">
    <property type="entry name" value="TRANSPOSON TY4-P GAG-POL POLYPROTEIN"/>
    <property type="match status" value="1"/>
</dbReference>
<keyword evidence="1" id="KW-0540">Nuclease</keyword>
<keyword evidence="3" id="KW-0255">Endonuclease</keyword>
<evidence type="ECO:0000256" key="7">
    <source>
        <dbReference type="ARBA" id="ARBA00022918"/>
    </source>
</evidence>
<evidence type="ECO:0000256" key="10">
    <source>
        <dbReference type="ARBA" id="ARBA00023268"/>
    </source>
</evidence>
<feature type="region of interest" description="Disordered" evidence="12">
    <location>
        <begin position="521"/>
        <end position="546"/>
    </location>
</feature>
<dbReference type="InterPro" id="IPR012337">
    <property type="entry name" value="RNaseH-like_sf"/>
</dbReference>
<organism evidence="14 15">
    <name type="scientific">Tanacetum coccineum</name>
    <dbReference type="NCBI Taxonomy" id="301880"/>
    <lineage>
        <taxon>Eukaryota</taxon>
        <taxon>Viridiplantae</taxon>
        <taxon>Streptophyta</taxon>
        <taxon>Embryophyta</taxon>
        <taxon>Tracheophyta</taxon>
        <taxon>Spermatophyta</taxon>
        <taxon>Magnoliopsida</taxon>
        <taxon>eudicotyledons</taxon>
        <taxon>Gunneridae</taxon>
        <taxon>Pentapetalae</taxon>
        <taxon>asterids</taxon>
        <taxon>campanulids</taxon>
        <taxon>Asterales</taxon>
        <taxon>Asteraceae</taxon>
        <taxon>Asteroideae</taxon>
        <taxon>Anthemideae</taxon>
        <taxon>Anthemidinae</taxon>
        <taxon>Tanacetum</taxon>
    </lineage>
</organism>
<feature type="region of interest" description="Disordered" evidence="12">
    <location>
        <begin position="1"/>
        <end position="25"/>
    </location>
</feature>
<evidence type="ECO:0000256" key="9">
    <source>
        <dbReference type="ARBA" id="ARBA00023172"/>
    </source>
</evidence>
<dbReference type="InterPro" id="IPR039537">
    <property type="entry name" value="Retrotran_Ty1/copia-like"/>
</dbReference>
<dbReference type="InterPro" id="IPR036397">
    <property type="entry name" value="RNaseH_sf"/>
</dbReference>
<name>A0ABQ5GRH1_9ASTR</name>
<evidence type="ECO:0000256" key="2">
    <source>
        <dbReference type="ARBA" id="ARBA00022723"/>
    </source>
</evidence>
<keyword evidence="8" id="KW-0548">Nucleotidyltransferase</keyword>
<dbReference type="InterPro" id="IPR001584">
    <property type="entry name" value="Integrase_cat-core"/>
</dbReference>
<evidence type="ECO:0000313" key="14">
    <source>
        <dbReference type="EMBL" id="GJT78268.1"/>
    </source>
</evidence>
<dbReference type="Gene3D" id="3.30.420.10">
    <property type="entry name" value="Ribonuclease H-like superfamily/Ribonuclease H"/>
    <property type="match status" value="1"/>
</dbReference>
<dbReference type="EMBL" id="BQNB010018787">
    <property type="protein sequence ID" value="GJT78268.1"/>
    <property type="molecule type" value="Genomic_DNA"/>
</dbReference>
<keyword evidence="9" id="KW-0233">DNA recombination</keyword>
<dbReference type="Pfam" id="PF25597">
    <property type="entry name" value="SH3_retrovirus"/>
    <property type="match status" value="1"/>
</dbReference>
<protein>
    <submittedName>
        <fullName evidence="14">Retrovirus-related pol polyprotein from transposon TNT 1-94</fullName>
    </submittedName>
</protein>
<dbReference type="Pfam" id="PF13976">
    <property type="entry name" value="gag_pre-integrs"/>
    <property type="match status" value="1"/>
</dbReference>
<dbReference type="PROSITE" id="PS50994">
    <property type="entry name" value="INTEGRASE"/>
    <property type="match status" value="1"/>
</dbReference>
<keyword evidence="4" id="KW-0378">Hydrolase</keyword>